<evidence type="ECO:0000313" key="4">
    <source>
        <dbReference type="Proteomes" id="UP000189911"/>
    </source>
</evidence>
<keyword evidence="4" id="KW-1185">Reference proteome</keyword>
<dbReference type="AlphaFoldDB" id="A0A1G4KCK6"/>
<feature type="transmembrane region" description="Helical" evidence="2">
    <location>
        <begin position="34"/>
        <end position="61"/>
    </location>
</feature>
<gene>
    <name evidence="3" type="ORF">LANO_0F15016G</name>
</gene>
<dbReference type="Proteomes" id="UP000189911">
    <property type="component" value="Chromosome F"/>
</dbReference>
<name>A0A1G4KCK6_9SACH</name>
<dbReference type="EMBL" id="LT598452">
    <property type="protein sequence ID" value="SCV02073.1"/>
    <property type="molecule type" value="Genomic_DNA"/>
</dbReference>
<feature type="transmembrane region" description="Helical" evidence="2">
    <location>
        <begin position="81"/>
        <end position="99"/>
    </location>
</feature>
<dbReference type="PANTHER" id="PTHR36424:SF1">
    <property type="entry name" value="LOW AFFINITY K(+) TRANSPORTER 1-RELATED"/>
    <property type="match status" value="1"/>
</dbReference>
<reference evidence="4" key="1">
    <citation type="submission" date="2016-03" db="EMBL/GenBank/DDBJ databases">
        <authorList>
            <person name="Devillers Hugo."/>
        </authorList>
    </citation>
    <scope>NUCLEOTIDE SEQUENCE [LARGE SCALE GENOMIC DNA]</scope>
</reference>
<dbReference type="InterPro" id="IPR031606">
    <property type="entry name" value="Kch1/2"/>
</dbReference>
<keyword evidence="2" id="KW-1133">Transmembrane helix</keyword>
<dbReference type="GO" id="GO:0015079">
    <property type="term" value="F:potassium ion transmembrane transporter activity"/>
    <property type="evidence" value="ECO:0007669"/>
    <property type="project" value="InterPro"/>
</dbReference>
<feature type="transmembrane region" description="Helical" evidence="2">
    <location>
        <begin position="211"/>
        <end position="243"/>
    </location>
</feature>
<keyword evidence="2" id="KW-0472">Membrane</keyword>
<organism evidence="3 4">
    <name type="scientific">Lachancea nothofagi CBS 11611</name>
    <dbReference type="NCBI Taxonomy" id="1266666"/>
    <lineage>
        <taxon>Eukaryota</taxon>
        <taxon>Fungi</taxon>
        <taxon>Dikarya</taxon>
        <taxon>Ascomycota</taxon>
        <taxon>Saccharomycotina</taxon>
        <taxon>Saccharomycetes</taxon>
        <taxon>Saccharomycetales</taxon>
        <taxon>Saccharomycetaceae</taxon>
        <taxon>Lachancea</taxon>
    </lineage>
</organism>
<evidence type="ECO:0000313" key="3">
    <source>
        <dbReference type="EMBL" id="SCV02073.1"/>
    </source>
</evidence>
<accession>A0A1G4KCK6</accession>
<feature type="region of interest" description="Disordered" evidence="1">
    <location>
        <begin position="330"/>
        <end position="371"/>
    </location>
</feature>
<sequence>MFRSDWKLSINSKTFDALDCSLFRNFKFMTVVNYAFFVLFLTALKIALFVSDVYTCIKLLAFNSWSNNIIQPYIPFRISKWLFSGCILASIVLILWEIVDGIRIYRTRNISLTFVNNFSRGIYSLSQYNKFCVYNCISPEGTFQKMAFFTFFELKDCLRLLITDTPRQVLNGLTLWSVIVASDQNDLGKVETLSGLLAKIKTIAQTNREEAVLLSFMLFSFIIWAFFITKFALACVCSIFVYYRIINENRRGLKPYVCVTVSEHVNALVEKYQKKRGFPLTHRTTEDLERCEDKNWELSENLDSSNWNFSKWNSSNENWNSSTANLLSPLRESHSGSDSRSASRPVSRSASRSEFRSALEPHSALVSQSEPLPLESPIQAIPKIRTVNTPEQAYFKEFANENRQSLWDRRIHIENQDYDYYIAKDKER</sequence>
<feature type="compositionally biased region" description="Low complexity" evidence="1">
    <location>
        <begin position="338"/>
        <end position="350"/>
    </location>
</feature>
<dbReference type="OrthoDB" id="2128042at2759"/>
<evidence type="ECO:0000256" key="1">
    <source>
        <dbReference type="SAM" id="MobiDB-lite"/>
    </source>
</evidence>
<evidence type="ECO:0000256" key="2">
    <source>
        <dbReference type="SAM" id="Phobius"/>
    </source>
</evidence>
<dbReference type="GO" id="GO:0005886">
    <property type="term" value="C:plasma membrane"/>
    <property type="evidence" value="ECO:0007669"/>
    <property type="project" value="InterPro"/>
</dbReference>
<dbReference type="Pfam" id="PF16944">
    <property type="entry name" value="KCH"/>
    <property type="match status" value="1"/>
</dbReference>
<proteinExistence type="predicted"/>
<keyword evidence="2" id="KW-0812">Transmembrane</keyword>
<dbReference type="PANTHER" id="PTHR36424">
    <property type="entry name" value="PHEROMONE-REGULATED MEMBRANE PROTEIN 6"/>
    <property type="match status" value="1"/>
</dbReference>
<protein>
    <submittedName>
        <fullName evidence="3">LANO_0F15016g1_1</fullName>
    </submittedName>
</protein>